<dbReference type="EMBL" id="SJZB01000031">
    <property type="protein sequence ID" value="TCJ15016.1"/>
    <property type="molecule type" value="Genomic_DNA"/>
</dbReference>
<name>A0A4R1BD55_9PROT</name>
<keyword evidence="1 6" id="KW-0547">Nucleotide-binding</keyword>
<dbReference type="GO" id="GO:0052856">
    <property type="term" value="F:NAD(P)HX epimerase activity"/>
    <property type="evidence" value="ECO:0007669"/>
    <property type="project" value="TreeGrafter"/>
</dbReference>
<evidence type="ECO:0000313" key="8">
    <source>
        <dbReference type="EMBL" id="TCJ15016.1"/>
    </source>
</evidence>
<keyword evidence="9" id="KW-1185">Reference proteome</keyword>
<keyword evidence="2 6" id="KW-0067">ATP-binding</keyword>
<dbReference type="Gene3D" id="3.40.1190.20">
    <property type="match status" value="1"/>
</dbReference>
<dbReference type="RefSeq" id="WP_131446442.1">
    <property type="nucleotide sequence ID" value="NZ_SJZB01000031.1"/>
</dbReference>
<dbReference type="InterPro" id="IPR029056">
    <property type="entry name" value="Ribokinase-like"/>
</dbReference>
<reference evidence="8 9" key="1">
    <citation type="submission" date="2019-03" db="EMBL/GenBank/DDBJ databases">
        <title>Genome sequence of Thiobacillaceae bacterium LSR1, a sulfur-oxidizing bacterium isolated from freshwater sediment.</title>
        <authorList>
            <person name="Li S."/>
        </authorList>
    </citation>
    <scope>NUCLEOTIDE SEQUENCE [LARGE SCALE GENOMIC DNA]</scope>
    <source>
        <strain evidence="8 9">LSR1</strain>
    </source>
</reference>
<comment type="similarity">
    <text evidence="6">Belongs to the NnrD/CARKD family.</text>
</comment>
<dbReference type="PROSITE" id="PS51383">
    <property type="entry name" value="YJEF_C_3"/>
    <property type="match status" value="1"/>
</dbReference>
<dbReference type="InterPro" id="IPR000631">
    <property type="entry name" value="CARKD"/>
</dbReference>
<gene>
    <name evidence="6" type="primary">nnrD</name>
    <name evidence="8" type="ORF">EZJ19_08105</name>
</gene>
<comment type="cofactor">
    <cofactor evidence="6">
        <name>Mg(2+)</name>
        <dbReference type="ChEBI" id="CHEBI:18420"/>
    </cofactor>
</comment>
<feature type="domain" description="YjeF C-terminal" evidence="7">
    <location>
        <begin position="6"/>
        <end position="277"/>
    </location>
</feature>
<feature type="binding site" evidence="6">
    <location>
        <position position="41"/>
    </location>
    <ligand>
        <name>(6S)-NADPHX</name>
        <dbReference type="ChEBI" id="CHEBI:64076"/>
    </ligand>
</feature>
<feature type="binding site" evidence="6">
    <location>
        <begin position="187"/>
        <end position="191"/>
    </location>
    <ligand>
        <name>AMP</name>
        <dbReference type="ChEBI" id="CHEBI:456215"/>
    </ligand>
</feature>
<comment type="caution">
    <text evidence="8">The sequence shown here is derived from an EMBL/GenBank/DDBJ whole genome shotgun (WGS) entry which is preliminary data.</text>
</comment>
<dbReference type="Proteomes" id="UP000295443">
    <property type="component" value="Unassembled WGS sequence"/>
</dbReference>
<dbReference type="PANTHER" id="PTHR12592:SF0">
    <property type="entry name" value="ATP-DEPENDENT (S)-NAD(P)H-HYDRATE DEHYDRATASE"/>
    <property type="match status" value="1"/>
</dbReference>
<keyword evidence="4 6" id="KW-0520">NAD</keyword>
<feature type="binding site" evidence="6">
    <location>
        <position position="217"/>
    </location>
    <ligand>
        <name>(6S)-NADPHX</name>
        <dbReference type="ChEBI" id="CHEBI:64076"/>
    </ligand>
</feature>
<accession>A0A4R1BD55</accession>
<evidence type="ECO:0000259" key="7">
    <source>
        <dbReference type="PROSITE" id="PS51383"/>
    </source>
</evidence>
<dbReference type="GO" id="GO:0005524">
    <property type="term" value="F:ATP binding"/>
    <property type="evidence" value="ECO:0007669"/>
    <property type="project" value="UniProtKB-KW"/>
</dbReference>
<evidence type="ECO:0000256" key="1">
    <source>
        <dbReference type="ARBA" id="ARBA00022741"/>
    </source>
</evidence>
<dbReference type="GO" id="GO:0110051">
    <property type="term" value="P:metabolite repair"/>
    <property type="evidence" value="ECO:0007669"/>
    <property type="project" value="TreeGrafter"/>
</dbReference>
<dbReference type="NCBIfam" id="TIGR00196">
    <property type="entry name" value="yjeF_cterm"/>
    <property type="match status" value="1"/>
</dbReference>
<dbReference type="EC" id="4.2.1.136" evidence="6"/>
<dbReference type="CDD" id="cd01171">
    <property type="entry name" value="YXKO-related"/>
    <property type="match status" value="1"/>
</dbReference>
<dbReference type="AlphaFoldDB" id="A0A4R1BD55"/>
<dbReference type="OrthoDB" id="9806925at2"/>
<comment type="catalytic activity">
    <reaction evidence="6">
        <text>(6S)-NADPHX + ADP = AMP + phosphate + NADPH + H(+)</text>
        <dbReference type="Rhea" id="RHEA:32235"/>
        <dbReference type="ChEBI" id="CHEBI:15378"/>
        <dbReference type="ChEBI" id="CHEBI:43474"/>
        <dbReference type="ChEBI" id="CHEBI:57783"/>
        <dbReference type="ChEBI" id="CHEBI:64076"/>
        <dbReference type="ChEBI" id="CHEBI:456215"/>
        <dbReference type="ChEBI" id="CHEBI:456216"/>
        <dbReference type="EC" id="4.2.1.136"/>
    </reaction>
</comment>
<evidence type="ECO:0000256" key="6">
    <source>
        <dbReference type="HAMAP-Rule" id="MF_01965"/>
    </source>
</evidence>
<keyword evidence="5 6" id="KW-0456">Lyase</keyword>
<feature type="binding site" evidence="6">
    <location>
        <position position="97"/>
    </location>
    <ligand>
        <name>(6S)-NADPHX</name>
        <dbReference type="ChEBI" id="CHEBI:64076"/>
    </ligand>
</feature>
<dbReference type="GO" id="GO:0046496">
    <property type="term" value="P:nicotinamide nucleotide metabolic process"/>
    <property type="evidence" value="ECO:0007669"/>
    <property type="project" value="UniProtKB-UniRule"/>
</dbReference>
<comment type="function">
    <text evidence="6">Catalyzes the dehydration of the S-form of NAD(P)HX at the expense of ADP, which is converted to AMP. Together with NAD(P)HX epimerase, which catalyzes the epimerization of the S- and R-forms, the enzyme allows the repair of both epimers of NAD(P)HX, a damaged form of NAD(P)H that is a result of enzymatic or heat-dependent hydration.</text>
</comment>
<dbReference type="GO" id="GO:0052855">
    <property type="term" value="F:ADP-dependent NAD(P)H-hydrate dehydratase activity"/>
    <property type="evidence" value="ECO:0007669"/>
    <property type="project" value="UniProtKB-UniRule"/>
</dbReference>
<dbReference type="Pfam" id="PF01256">
    <property type="entry name" value="Carb_kinase"/>
    <property type="match status" value="1"/>
</dbReference>
<evidence type="ECO:0000256" key="5">
    <source>
        <dbReference type="ARBA" id="ARBA00023239"/>
    </source>
</evidence>
<dbReference type="PANTHER" id="PTHR12592">
    <property type="entry name" value="ATP-DEPENDENT (S)-NAD(P)H-HYDRATE DEHYDRATASE FAMILY MEMBER"/>
    <property type="match status" value="1"/>
</dbReference>
<feature type="binding site" evidence="6">
    <location>
        <position position="216"/>
    </location>
    <ligand>
        <name>AMP</name>
        <dbReference type="ChEBI" id="CHEBI:456215"/>
    </ligand>
</feature>
<dbReference type="HAMAP" id="MF_01965">
    <property type="entry name" value="NADHX_dehydratase"/>
    <property type="match status" value="1"/>
</dbReference>
<organism evidence="8 9">
    <name type="scientific">Parasulfuritortus cantonensis</name>
    <dbReference type="NCBI Taxonomy" id="2528202"/>
    <lineage>
        <taxon>Bacteria</taxon>
        <taxon>Pseudomonadati</taxon>
        <taxon>Pseudomonadota</taxon>
        <taxon>Betaproteobacteria</taxon>
        <taxon>Nitrosomonadales</taxon>
        <taxon>Thiobacillaceae</taxon>
        <taxon>Parasulfuritortus</taxon>
    </lineage>
</organism>
<sequence>MPQVIRREHIRTWLPPRPRDCHKGDFGDVGILGGAPGMAGAALLAGRAALWLGAGRVHVGLLDERLAVDPLVPELMLAAPERLLRLALPACLAVGPGLGQGEAAHAWLEAAVASDLPLLLDADALNLVAGDAELAGRLRGRPAQTLLTPHPGEAGRLLGLATAAVQGDRPGALAALVDRYDTGVLLKGADSLIGFPDREPWRNETGNPGMAAPGMGDVLTGMIAALVAQGLDMERAAVLGAHLHGAAGDRAVADGRGPNGLTAGELARTARTVLNGWLYG</sequence>
<evidence type="ECO:0000256" key="2">
    <source>
        <dbReference type="ARBA" id="ARBA00022840"/>
    </source>
</evidence>
<keyword evidence="3 6" id="KW-0521">NADP</keyword>
<evidence type="ECO:0000256" key="4">
    <source>
        <dbReference type="ARBA" id="ARBA00023027"/>
    </source>
</evidence>
<feature type="binding site" evidence="6">
    <location>
        <position position="150"/>
    </location>
    <ligand>
        <name>(6S)-NADPHX</name>
        <dbReference type="ChEBI" id="CHEBI:64076"/>
    </ligand>
</feature>
<comment type="catalytic activity">
    <reaction evidence="6">
        <text>(6S)-NADHX + ADP = AMP + phosphate + NADH + H(+)</text>
        <dbReference type="Rhea" id="RHEA:32223"/>
        <dbReference type="ChEBI" id="CHEBI:15378"/>
        <dbReference type="ChEBI" id="CHEBI:43474"/>
        <dbReference type="ChEBI" id="CHEBI:57945"/>
        <dbReference type="ChEBI" id="CHEBI:64074"/>
        <dbReference type="ChEBI" id="CHEBI:456215"/>
        <dbReference type="ChEBI" id="CHEBI:456216"/>
        <dbReference type="EC" id="4.2.1.136"/>
    </reaction>
</comment>
<evidence type="ECO:0000313" key="9">
    <source>
        <dbReference type="Proteomes" id="UP000295443"/>
    </source>
</evidence>
<comment type="subunit">
    <text evidence="6">Homotetramer.</text>
</comment>
<proteinExistence type="inferred from homology"/>
<protein>
    <recommendedName>
        <fullName evidence="6">ADP-dependent (S)-NAD(P)H-hydrate dehydratase</fullName>
        <ecNumber evidence="6">4.2.1.136</ecNumber>
    </recommendedName>
    <alternativeName>
        <fullName evidence="6">ADP-dependent NAD(P)HX dehydratase</fullName>
    </alternativeName>
</protein>
<evidence type="ECO:0000256" key="3">
    <source>
        <dbReference type="ARBA" id="ARBA00022857"/>
    </source>
</evidence>
<dbReference type="SUPFAM" id="SSF53613">
    <property type="entry name" value="Ribokinase-like"/>
    <property type="match status" value="1"/>
</dbReference>